<keyword evidence="6" id="KW-1185">Reference proteome</keyword>
<dbReference type="SUPFAM" id="SSF55120">
    <property type="entry name" value="Pseudouridine synthase"/>
    <property type="match status" value="1"/>
</dbReference>
<name>A0A6J1CM88_MOMCH</name>
<keyword evidence="3" id="KW-0413">Isomerase</keyword>
<keyword evidence="4" id="KW-0694">RNA-binding</keyword>
<dbReference type="Gene3D" id="3.30.2350.10">
    <property type="entry name" value="Pseudouridine synthase"/>
    <property type="match status" value="1"/>
</dbReference>
<dbReference type="InterPro" id="IPR006224">
    <property type="entry name" value="PsdUridine_synth_RluA-like_CS"/>
</dbReference>
<organism evidence="6 7">
    <name type="scientific">Momordica charantia</name>
    <name type="common">Bitter gourd</name>
    <name type="synonym">Balsam pear</name>
    <dbReference type="NCBI Taxonomy" id="3673"/>
    <lineage>
        <taxon>Eukaryota</taxon>
        <taxon>Viridiplantae</taxon>
        <taxon>Streptophyta</taxon>
        <taxon>Embryophyta</taxon>
        <taxon>Tracheophyta</taxon>
        <taxon>Spermatophyta</taxon>
        <taxon>Magnoliopsida</taxon>
        <taxon>eudicotyledons</taxon>
        <taxon>Gunneridae</taxon>
        <taxon>Pentapetalae</taxon>
        <taxon>rosids</taxon>
        <taxon>fabids</taxon>
        <taxon>Cucurbitales</taxon>
        <taxon>Cucurbitaceae</taxon>
        <taxon>Momordiceae</taxon>
        <taxon>Momordica</taxon>
    </lineage>
</organism>
<dbReference type="PROSITE" id="PS01129">
    <property type="entry name" value="PSI_RLU"/>
    <property type="match status" value="1"/>
</dbReference>
<feature type="domain" description="Pseudouridine synthase RsuA/RluA-like" evidence="5">
    <location>
        <begin position="151"/>
        <end position="288"/>
    </location>
</feature>
<dbReference type="Pfam" id="PF00849">
    <property type="entry name" value="PseudoU_synth_2"/>
    <property type="match status" value="1"/>
</dbReference>
<evidence type="ECO:0000256" key="2">
    <source>
        <dbReference type="ARBA" id="ARBA00010876"/>
    </source>
</evidence>
<dbReference type="InterPro" id="IPR036986">
    <property type="entry name" value="S4_RNA-bd_sf"/>
</dbReference>
<gene>
    <name evidence="7" type="primary">LOC111012905</name>
</gene>
<dbReference type="InterPro" id="IPR020103">
    <property type="entry name" value="PsdUridine_synth_cat_dom_sf"/>
</dbReference>
<evidence type="ECO:0000259" key="5">
    <source>
        <dbReference type="Pfam" id="PF00849"/>
    </source>
</evidence>
<evidence type="ECO:0000313" key="6">
    <source>
        <dbReference type="Proteomes" id="UP000504603"/>
    </source>
</evidence>
<comment type="similarity">
    <text evidence="2">Belongs to the pseudouridine synthase RluA family.</text>
</comment>
<sequence>MISVCSVRAIQAAPSIQLFFPRNRGRITSNVHRIATNHSTRCSDYDECGEAHSERITNYAGMRLEEIVDVNSGKIRLDSWISCRINGISRARVQSSIRAGLVTVNGRVIDKVVHPAPGNATGTLVNAILNHCSLPMVATSNGELSDMDISDDEFSSNEILSSRASEAPIRPGIVHRLDKGTSGLLVVAKDEHSHAHLSAQFKQHSIERVYISLTCGVPPSTAGRIEVPICRDPNNRIRMSAVLRTNKNPHAKYAASRYKVIEILAQGGSSLVEWRLETGRTHQIRAHAKYMGIPLLGDEVYGGTKSMALSLLRTRTSSSCHSQLMQLVSALERPCLHALTLGFIHPYTGENIRFSCPPPTDFADIYSQLCEIGTKKVTES</sequence>
<reference evidence="7" key="1">
    <citation type="submission" date="2025-08" db="UniProtKB">
        <authorList>
            <consortium name="RefSeq"/>
        </authorList>
    </citation>
    <scope>IDENTIFICATION</scope>
    <source>
        <strain evidence="7">OHB3-1</strain>
    </source>
</reference>
<dbReference type="InterPro" id="IPR050188">
    <property type="entry name" value="RluA_PseudoU_synthase"/>
</dbReference>
<dbReference type="GO" id="GO:0009982">
    <property type="term" value="F:pseudouridine synthase activity"/>
    <property type="evidence" value="ECO:0007669"/>
    <property type="project" value="InterPro"/>
</dbReference>
<evidence type="ECO:0000256" key="1">
    <source>
        <dbReference type="ARBA" id="ARBA00000073"/>
    </source>
</evidence>
<dbReference type="AlphaFoldDB" id="A0A6J1CM88"/>
<evidence type="ECO:0000256" key="4">
    <source>
        <dbReference type="PROSITE-ProRule" id="PRU00182"/>
    </source>
</evidence>
<dbReference type="GO" id="GO:0003723">
    <property type="term" value="F:RNA binding"/>
    <property type="evidence" value="ECO:0007669"/>
    <property type="project" value="UniProtKB-KW"/>
</dbReference>
<evidence type="ECO:0000256" key="3">
    <source>
        <dbReference type="ARBA" id="ARBA00023235"/>
    </source>
</evidence>
<dbReference type="RefSeq" id="XP_022142905.1">
    <property type="nucleotide sequence ID" value="XM_022287213.1"/>
</dbReference>
<dbReference type="InterPro" id="IPR006145">
    <property type="entry name" value="PsdUridine_synth_RsuA/RluA"/>
</dbReference>
<dbReference type="GeneID" id="111012905"/>
<dbReference type="CDD" id="cd02869">
    <property type="entry name" value="PseudoU_synth_RluA_like"/>
    <property type="match status" value="1"/>
</dbReference>
<dbReference type="Proteomes" id="UP000504603">
    <property type="component" value="Unplaced"/>
</dbReference>
<dbReference type="GO" id="GO:0000455">
    <property type="term" value="P:enzyme-directed rRNA pseudouridine synthesis"/>
    <property type="evidence" value="ECO:0007669"/>
    <property type="project" value="TreeGrafter"/>
</dbReference>
<dbReference type="CDD" id="cd00165">
    <property type="entry name" value="S4"/>
    <property type="match status" value="1"/>
</dbReference>
<dbReference type="SUPFAM" id="SSF55174">
    <property type="entry name" value="Alpha-L RNA-binding motif"/>
    <property type="match status" value="1"/>
</dbReference>
<dbReference type="Gene3D" id="3.10.290.10">
    <property type="entry name" value="RNA-binding S4 domain"/>
    <property type="match status" value="1"/>
</dbReference>
<comment type="catalytic activity">
    <reaction evidence="1">
        <text>a uridine in RNA = a pseudouridine in RNA</text>
        <dbReference type="Rhea" id="RHEA:48348"/>
        <dbReference type="Rhea" id="RHEA-COMP:12068"/>
        <dbReference type="Rhea" id="RHEA-COMP:12069"/>
        <dbReference type="ChEBI" id="CHEBI:65314"/>
        <dbReference type="ChEBI" id="CHEBI:65315"/>
    </reaction>
</comment>
<proteinExistence type="inferred from homology"/>
<dbReference type="PANTHER" id="PTHR21600">
    <property type="entry name" value="MITOCHONDRIAL RNA PSEUDOURIDINE SYNTHASE"/>
    <property type="match status" value="1"/>
</dbReference>
<dbReference type="PROSITE" id="PS50889">
    <property type="entry name" value="S4"/>
    <property type="match status" value="1"/>
</dbReference>
<dbReference type="PANTHER" id="PTHR21600:SF87">
    <property type="entry name" value="RNA PSEUDOURIDYLATE SYNTHASE DOMAIN-CONTAINING PROTEIN 1"/>
    <property type="match status" value="1"/>
</dbReference>
<evidence type="ECO:0000313" key="7">
    <source>
        <dbReference type="RefSeq" id="XP_022142905.1"/>
    </source>
</evidence>
<accession>A0A6J1CM88</accession>
<protein>
    <submittedName>
        <fullName evidence="7">RNA pseudouridine synthase 2, chloroplastic isoform X2</fullName>
    </submittedName>
</protein>